<proteinExistence type="predicted"/>
<dbReference type="AlphaFoldDB" id="A0A444YXC9"/>
<gene>
    <name evidence="1" type="ORF">Ahy_B05g073915</name>
</gene>
<evidence type="ECO:0000313" key="2">
    <source>
        <dbReference type="Proteomes" id="UP000289738"/>
    </source>
</evidence>
<dbReference type="EMBL" id="SDMP01000015">
    <property type="protein sequence ID" value="RYR06600.1"/>
    <property type="molecule type" value="Genomic_DNA"/>
</dbReference>
<reference evidence="1 2" key="1">
    <citation type="submission" date="2019-01" db="EMBL/GenBank/DDBJ databases">
        <title>Sequencing of cultivated peanut Arachis hypogaea provides insights into genome evolution and oil improvement.</title>
        <authorList>
            <person name="Chen X."/>
        </authorList>
    </citation>
    <scope>NUCLEOTIDE SEQUENCE [LARGE SCALE GENOMIC DNA]</scope>
    <source>
        <strain evidence="2">cv. Fuhuasheng</strain>
        <tissue evidence="1">Leaves</tissue>
    </source>
</reference>
<comment type="caution">
    <text evidence="1">The sequence shown here is derived from an EMBL/GenBank/DDBJ whole genome shotgun (WGS) entry which is preliminary data.</text>
</comment>
<name>A0A444YXC9_ARAHY</name>
<protein>
    <submittedName>
        <fullName evidence="1">Uncharacterized protein</fullName>
    </submittedName>
</protein>
<sequence>MAAVIAAVTAAYGGTILLVRPVSANDHGGGGSHLAAIRQKIHDPSTTVPSREVQRLSGPVQLTPSMFSSLVGAPRVQAWHWMP</sequence>
<organism evidence="1 2">
    <name type="scientific">Arachis hypogaea</name>
    <name type="common">Peanut</name>
    <dbReference type="NCBI Taxonomy" id="3818"/>
    <lineage>
        <taxon>Eukaryota</taxon>
        <taxon>Viridiplantae</taxon>
        <taxon>Streptophyta</taxon>
        <taxon>Embryophyta</taxon>
        <taxon>Tracheophyta</taxon>
        <taxon>Spermatophyta</taxon>
        <taxon>Magnoliopsida</taxon>
        <taxon>eudicotyledons</taxon>
        <taxon>Gunneridae</taxon>
        <taxon>Pentapetalae</taxon>
        <taxon>rosids</taxon>
        <taxon>fabids</taxon>
        <taxon>Fabales</taxon>
        <taxon>Fabaceae</taxon>
        <taxon>Papilionoideae</taxon>
        <taxon>50 kb inversion clade</taxon>
        <taxon>dalbergioids sensu lato</taxon>
        <taxon>Dalbergieae</taxon>
        <taxon>Pterocarpus clade</taxon>
        <taxon>Arachis</taxon>
    </lineage>
</organism>
<keyword evidence="2" id="KW-1185">Reference proteome</keyword>
<accession>A0A444YXC9</accession>
<dbReference type="Proteomes" id="UP000289738">
    <property type="component" value="Chromosome B05"/>
</dbReference>
<evidence type="ECO:0000313" key="1">
    <source>
        <dbReference type="EMBL" id="RYR06600.1"/>
    </source>
</evidence>